<dbReference type="PANTHER" id="PTHR43784:SF2">
    <property type="entry name" value="GDSL-LIKE LIPASE_ACYLHYDROLASE, PUTATIVE (AFU_ORTHOLOGUE AFUA_2G00820)-RELATED"/>
    <property type="match status" value="1"/>
</dbReference>
<keyword evidence="4" id="KW-1185">Reference proteome</keyword>
<dbReference type="Pfam" id="PF13472">
    <property type="entry name" value="Lipase_GDSL_2"/>
    <property type="match status" value="1"/>
</dbReference>
<keyword evidence="3" id="KW-0378">Hydrolase</keyword>
<evidence type="ECO:0000256" key="1">
    <source>
        <dbReference type="SAM" id="SignalP"/>
    </source>
</evidence>
<dbReference type="EMBL" id="JBFXLS010000138">
    <property type="protein sequence ID" value="KAL2813773.1"/>
    <property type="molecule type" value="Genomic_DNA"/>
</dbReference>
<evidence type="ECO:0000313" key="4">
    <source>
        <dbReference type="Proteomes" id="UP001610335"/>
    </source>
</evidence>
<feature type="domain" description="SGNH hydrolase-type esterase" evidence="2">
    <location>
        <begin position="220"/>
        <end position="406"/>
    </location>
</feature>
<keyword evidence="1" id="KW-0732">Signal</keyword>
<feature type="chain" id="PRO_5047522983" evidence="1">
    <location>
        <begin position="22"/>
        <end position="419"/>
    </location>
</feature>
<dbReference type="Gene3D" id="3.40.50.1110">
    <property type="entry name" value="SGNH hydrolase"/>
    <property type="match status" value="1"/>
</dbReference>
<dbReference type="PANTHER" id="PTHR43784">
    <property type="entry name" value="GDSL-LIKE LIPASE/ACYLHYDROLASE, PUTATIVE (AFU_ORTHOLOGUE AFUA_2G00820)-RELATED"/>
    <property type="match status" value="1"/>
</dbReference>
<gene>
    <name evidence="3" type="ORF">BDW59DRAFT_176649</name>
</gene>
<dbReference type="InterPro" id="IPR053140">
    <property type="entry name" value="GDSL_Rv0518-like"/>
</dbReference>
<dbReference type="CDD" id="cd01830">
    <property type="entry name" value="XynE_like"/>
    <property type="match status" value="1"/>
</dbReference>
<sequence>MRLTRLQYALLGACNIWTASATGMAGKQEEDGKHWVTTWTSMTQEVESYNLPANPFGGDGADFQFGNATLRQTFRVSIGAERIRFQFSNLFGQTDLPITAGSVALPENGDAGVGGIDTTTMKRLKFNGSASIIIPPKGIAYSDPIDFGIPPLSNLALTIYSEEGQAGDKITGHPGSRTTSWMEAGNMVNASSIEAASVVHWYFASAVDAWAPKSNSGLVILGDSITDGRGSDDNKNNRWPDSLAERLRSSNLTDIAVNNQAAGGNAVLGGGLGPPLLERYHRDALGQRGVKYVMIFQGVNDIGPSDTDEGTQEELFDSLVNAYSQIIADCKAAGLITIGATITPFAGSDYADPSREKTRVKINDWILTSSPFDHAVDFAAFIGDGDELKPEFDSGDHLHPNVAAYRELAREFDLGIFRA</sequence>
<protein>
    <submittedName>
        <fullName evidence="3">SGNH hydrolase-type esterase domain-containing protein</fullName>
    </submittedName>
</protein>
<evidence type="ECO:0000313" key="3">
    <source>
        <dbReference type="EMBL" id="KAL2813773.1"/>
    </source>
</evidence>
<dbReference type="GO" id="GO:0016787">
    <property type="term" value="F:hydrolase activity"/>
    <property type="evidence" value="ECO:0007669"/>
    <property type="project" value="UniProtKB-KW"/>
</dbReference>
<proteinExistence type="predicted"/>
<comment type="caution">
    <text evidence="3">The sequence shown here is derived from an EMBL/GenBank/DDBJ whole genome shotgun (WGS) entry which is preliminary data.</text>
</comment>
<accession>A0ABR4HE60</accession>
<reference evidence="3 4" key="1">
    <citation type="submission" date="2024-07" db="EMBL/GenBank/DDBJ databases">
        <title>Section-level genome sequencing and comparative genomics of Aspergillus sections Usti and Cavernicolus.</title>
        <authorList>
            <consortium name="Lawrence Berkeley National Laboratory"/>
            <person name="Nybo J.L."/>
            <person name="Vesth T.C."/>
            <person name="Theobald S."/>
            <person name="Frisvad J.C."/>
            <person name="Larsen T.O."/>
            <person name="Kjaerboelling I."/>
            <person name="Rothschild-Mancinelli K."/>
            <person name="Lyhne E.K."/>
            <person name="Kogle M.E."/>
            <person name="Barry K."/>
            <person name="Clum A."/>
            <person name="Na H."/>
            <person name="Ledsgaard L."/>
            <person name="Lin J."/>
            <person name="Lipzen A."/>
            <person name="Kuo A."/>
            <person name="Riley R."/>
            <person name="Mondo S."/>
            <person name="LaButti K."/>
            <person name="Haridas S."/>
            <person name="Pangalinan J."/>
            <person name="Salamov A.A."/>
            <person name="Simmons B.A."/>
            <person name="Magnuson J.K."/>
            <person name="Chen J."/>
            <person name="Drula E."/>
            <person name="Henrissat B."/>
            <person name="Wiebenga A."/>
            <person name="Lubbers R.J."/>
            <person name="Gomes A.C."/>
            <person name="Makela M.R."/>
            <person name="Stajich J."/>
            <person name="Grigoriev I.V."/>
            <person name="Mortensen U.H."/>
            <person name="De vries R.P."/>
            <person name="Baker S.E."/>
            <person name="Andersen M.R."/>
        </authorList>
    </citation>
    <scope>NUCLEOTIDE SEQUENCE [LARGE SCALE GENOMIC DNA]</scope>
    <source>
        <strain evidence="3 4">CBS 600.67</strain>
    </source>
</reference>
<evidence type="ECO:0000259" key="2">
    <source>
        <dbReference type="Pfam" id="PF13472"/>
    </source>
</evidence>
<dbReference type="SUPFAM" id="SSF52266">
    <property type="entry name" value="SGNH hydrolase"/>
    <property type="match status" value="1"/>
</dbReference>
<organism evidence="3 4">
    <name type="scientific">Aspergillus cavernicola</name>
    <dbReference type="NCBI Taxonomy" id="176166"/>
    <lineage>
        <taxon>Eukaryota</taxon>
        <taxon>Fungi</taxon>
        <taxon>Dikarya</taxon>
        <taxon>Ascomycota</taxon>
        <taxon>Pezizomycotina</taxon>
        <taxon>Eurotiomycetes</taxon>
        <taxon>Eurotiomycetidae</taxon>
        <taxon>Eurotiales</taxon>
        <taxon>Aspergillaceae</taxon>
        <taxon>Aspergillus</taxon>
        <taxon>Aspergillus subgen. Nidulantes</taxon>
    </lineage>
</organism>
<dbReference type="InterPro" id="IPR013830">
    <property type="entry name" value="SGNH_hydro"/>
</dbReference>
<feature type="signal peptide" evidence="1">
    <location>
        <begin position="1"/>
        <end position="21"/>
    </location>
</feature>
<name>A0ABR4HE60_9EURO</name>
<dbReference type="InterPro" id="IPR036514">
    <property type="entry name" value="SGNH_hydro_sf"/>
</dbReference>
<dbReference type="Proteomes" id="UP001610335">
    <property type="component" value="Unassembled WGS sequence"/>
</dbReference>